<evidence type="ECO:0000256" key="2">
    <source>
        <dbReference type="ARBA" id="ARBA00010792"/>
    </source>
</evidence>
<evidence type="ECO:0000313" key="10">
    <source>
        <dbReference type="EMBL" id="GEO31810.1"/>
    </source>
</evidence>
<proteinExistence type="inferred from homology"/>
<evidence type="ECO:0000256" key="6">
    <source>
        <dbReference type="ARBA" id="ARBA00023136"/>
    </source>
</evidence>
<organism evidence="10 11">
    <name type="scientific">Terrabacter aerolatus</name>
    <dbReference type="NCBI Taxonomy" id="422442"/>
    <lineage>
        <taxon>Bacteria</taxon>
        <taxon>Bacillati</taxon>
        <taxon>Actinomycetota</taxon>
        <taxon>Actinomycetes</taxon>
        <taxon>Micrococcales</taxon>
        <taxon>Intrasporangiaceae</taxon>
        <taxon>Terrabacter</taxon>
    </lineage>
</organism>
<dbReference type="PANTHER" id="PTHR30353">
    <property type="entry name" value="INNER MEMBRANE PROTEIN DEDA-RELATED"/>
    <property type="match status" value="1"/>
</dbReference>
<feature type="region of interest" description="Disordered" evidence="8">
    <location>
        <begin position="203"/>
        <end position="234"/>
    </location>
</feature>
<sequence>MSALLATITNQVLHAPVWLVLLVVGGVVFVEDALFVGFIVPGETVAILGGVAASLGHVPLAAVLIVVVLAAIIGDTVGFEVGRHLGGRVVQMKVFDRHRDRIGQAQDFLGRRGGAAVFLARWTAFLRAVMPALAGMSKMHYPTFLIWNAAGGIAWGSVVVTAGYLAGQSYARVETWLGRGAAVVVGIIVVVALVVWQVRRHRSEGGSGDASAERSGHSEASEGADNPSRMPSAG</sequence>
<dbReference type="EMBL" id="BJYX01000027">
    <property type="protein sequence ID" value="GEO31810.1"/>
    <property type="molecule type" value="Genomic_DNA"/>
</dbReference>
<keyword evidence="4 7" id="KW-0812">Transmembrane</keyword>
<feature type="compositionally biased region" description="Basic and acidic residues" evidence="8">
    <location>
        <begin position="211"/>
        <end position="220"/>
    </location>
</feature>
<accession>A0A512D6D1</accession>
<evidence type="ECO:0000256" key="7">
    <source>
        <dbReference type="RuleBase" id="RU367016"/>
    </source>
</evidence>
<keyword evidence="3 7" id="KW-1003">Cell membrane</keyword>
<dbReference type="AlphaFoldDB" id="A0A512D6D1"/>
<dbReference type="PANTHER" id="PTHR30353:SF0">
    <property type="entry name" value="TRANSMEMBRANE PROTEIN"/>
    <property type="match status" value="1"/>
</dbReference>
<reference evidence="10 11" key="1">
    <citation type="submission" date="2019-07" db="EMBL/GenBank/DDBJ databases">
        <title>Whole genome shotgun sequence of Terrabacter aerolatus NBRC 106305.</title>
        <authorList>
            <person name="Hosoyama A."/>
            <person name="Uohara A."/>
            <person name="Ohji S."/>
            <person name="Ichikawa N."/>
        </authorList>
    </citation>
    <scope>NUCLEOTIDE SEQUENCE [LARGE SCALE GENOMIC DNA]</scope>
    <source>
        <strain evidence="10 11">NBRC 106305</strain>
    </source>
</reference>
<feature type="domain" description="VTT" evidence="9">
    <location>
        <begin position="40"/>
        <end position="164"/>
    </location>
</feature>
<dbReference type="GO" id="GO:0005886">
    <property type="term" value="C:plasma membrane"/>
    <property type="evidence" value="ECO:0007669"/>
    <property type="project" value="UniProtKB-SubCell"/>
</dbReference>
<evidence type="ECO:0000259" key="9">
    <source>
        <dbReference type="Pfam" id="PF09335"/>
    </source>
</evidence>
<feature type="transmembrane region" description="Helical" evidence="7">
    <location>
        <begin position="176"/>
        <end position="196"/>
    </location>
</feature>
<feature type="transmembrane region" description="Helical" evidence="7">
    <location>
        <begin position="12"/>
        <end position="40"/>
    </location>
</feature>
<protein>
    <recommendedName>
        <fullName evidence="9">VTT domain-containing protein</fullName>
    </recommendedName>
</protein>
<dbReference type="InterPro" id="IPR032816">
    <property type="entry name" value="VTT_dom"/>
</dbReference>
<dbReference type="OrthoDB" id="9813426at2"/>
<evidence type="ECO:0000256" key="3">
    <source>
        <dbReference type="ARBA" id="ARBA00022475"/>
    </source>
</evidence>
<keyword evidence="5 7" id="KW-1133">Transmembrane helix</keyword>
<comment type="caution">
    <text evidence="10">The sequence shown here is derived from an EMBL/GenBank/DDBJ whole genome shotgun (WGS) entry which is preliminary data.</text>
</comment>
<gene>
    <name evidence="10" type="ORF">TAE01_36200</name>
</gene>
<feature type="transmembrane region" description="Helical" evidence="7">
    <location>
        <begin position="46"/>
        <end position="73"/>
    </location>
</feature>
<keyword evidence="6 7" id="KW-0472">Membrane</keyword>
<dbReference type="RefSeq" id="WP_147068191.1">
    <property type="nucleotide sequence ID" value="NZ_BAAARO010000001.1"/>
</dbReference>
<keyword evidence="11" id="KW-1185">Reference proteome</keyword>
<evidence type="ECO:0000256" key="8">
    <source>
        <dbReference type="SAM" id="MobiDB-lite"/>
    </source>
</evidence>
<dbReference type="Proteomes" id="UP000321534">
    <property type="component" value="Unassembled WGS sequence"/>
</dbReference>
<evidence type="ECO:0000256" key="5">
    <source>
        <dbReference type="ARBA" id="ARBA00022989"/>
    </source>
</evidence>
<name>A0A512D6D1_9MICO</name>
<evidence type="ECO:0000256" key="1">
    <source>
        <dbReference type="ARBA" id="ARBA00004651"/>
    </source>
</evidence>
<comment type="similarity">
    <text evidence="2 7">Belongs to the DedA family.</text>
</comment>
<evidence type="ECO:0000313" key="11">
    <source>
        <dbReference type="Proteomes" id="UP000321534"/>
    </source>
</evidence>
<comment type="subcellular location">
    <subcellularLocation>
        <location evidence="1 7">Cell membrane</location>
        <topology evidence="1 7">Multi-pass membrane protein</topology>
    </subcellularLocation>
</comment>
<dbReference type="Pfam" id="PF09335">
    <property type="entry name" value="VTT_dom"/>
    <property type="match status" value="1"/>
</dbReference>
<evidence type="ECO:0000256" key="4">
    <source>
        <dbReference type="ARBA" id="ARBA00022692"/>
    </source>
</evidence>
<feature type="transmembrane region" description="Helical" evidence="7">
    <location>
        <begin position="144"/>
        <end position="164"/>
    </location>
</feature>
<dbReference type="InterPro" id="IPR032818">
    <property type="entry name" value="DedA-like"/>
</dbReference>